<sequence>MQDEGNRSAYYSYILFVDLLKQMSQTKQEKEITLKKCKDYYRRNKSELEKIEVFRHTYTSVTAVNWYTRNSFAHMPIKDFDNITANIDGLISTNGFLSTSNDHTSASQFVLSASDTEGFKVVLFEITVEPSNLQNIAFADIEHFAGSYEREVLFNIDSVFKTENVAYDTEFNV</sequence>
<dbReference type="Proteomes" id="UP000663829">
    <property type="component" value="Unassembled WGS sequence"/>
</dbReference>
<keyword evidence="3" id="KW-1185">Reference proteome</keyword>
<comment type="caution">
    <text evidence="1">The sequence shown here is derived from an EMBL/GenBank/DDBJ whole genome shotgun (WGS) entry which is preliminary data.</text>
</comment>
<dbReference type="AlphaFoldDB" id="A0A815RW03"/>
<proteinExistence type="predicted"/>
<gene>
    <name evidence="1" type="ORF">GPM918_LOCUS35907</name>
    <name evidence="2" type="ORF">SRO942_LOCUS36633</name>
</gene>
<protein>
    <submittedName>
        <fullName evidence="1">Uncharacterized protein</fullName>
    </submittedName>
</protein>
<name>A0A815RW03_9BILA</name>
<organism evidence="1 3">
    <name type="scientific">Didymodactylos carnosus</name>
    <dbReference type="NCBI Taxonomy" id="1234261"/>
    <lineage>
        <taxon>Eukaryota</taxon>
        <taxon>Metazoa</taxon>
        <taxon>Spiralia</taxon>
        <taxon>Gnathifera</taxon>
        <taxon>Rotifera</taxon>
        <taxon>Eurotatoria</taxon>
        <taxon>Bdelloidea</taxon>
        <taxon>Philodinida</taxon>
        <taxon>Philodinidae</taxon>
        <taxon>Didymodactylos</taxon>
    </lineage>
</organism>
<evidence type="ECO:0000313" key="1">
    <source>
        <dbReference type="EMBL" id="CAF1482657.1"/>
    </source>
</evidence>
<dbReference type="Proteomes" id="UP000681722">
    <property type="component" value="Unassembled WGS sequence"/>
</dbReference>
<reference evidence="1" key="1">
    <citation type="submission" date="2021-02" db="EMBL/GenBank/DDBJ databases">
        <authorList>
            <person name="Nowell W R."/>
        </authorList>
    </citation>
    <scope>NUCLEOTIDE SEQUENCE</scope>
</reference>
<dbReference type="EMBL" id="CAJOBC010086703">
    <property type="protein sequence ID" value="CAF4347327.1"/>
    <property type="molecule type" value="Genomic_DNA"/>
</dbReference>
<evidence type="ECO:0000313" key="2">
    <source>
        <dbReference type="EMBL" id="CAF4347327.1"/>
    </source>
</evidence>
<dbReference type="SUPFAM" id="SSF56399">
    <property type="entry name" value="ADP-ribosylation"/>
    <property type="match status" value="1"/>
</dbReference>
<dbReference type="OrthoDB" id="10050795at2759"/>
<dbReference type="Gene3D" id="3.90.176.10">
    <property type="entry name" value="Toxin ADP-ribosyltransferase, Chain A, domain 1"/>
    <property type="match status" value="1"/>
</dbReference>
<accession>A0A815RW03</accession>
<evidence type="ECO:0000313" key="3">
    <source>
        <dbReference type="Proteomes" id="UP000663829"/>
    </source>
</evidence>
<dbReference type="EMBL" id="CAJNOQ010021215">
    <property type="protein sequence ID" value="CAF1482657.1"/>
    <property type="molecule type" value="Genomic_DNA"/>
</dbReference>